<comment type="caution">
    <text evidence="2">The sequence shown here is derived from an EMBL/GenBank/DDBJ whole genome shotgun (WGS) entry which is preliminary data.</text>
</comment>
<keyword evidence="1" id="KW-0812">Transmembrane</keyword>
<keyword evidence="1" id="KW-1133">Transmembrane helix</keyword>
<evidence type="ECO:0000313" key="3">
    <source>
        <dbReference type="Proteomes" id="UP001180020"/>
    </source>
</evidence>
<organism evidence="2 3">
    <name type="scientific">Acorus calamus</name>
    <name type="common">Sweet flag</name>
    <dbReference type="NCBI Taxonomy" id="4465"/>
    <lineage>
        <taxon>Eukaryota</taxon>
        <taxon>Viridiplantae</taxon>
        <taxon>Streptophyta</taxon>
        <taxon>Embryophyta</taxon>
        <taxon>Tracheophyta</taxon>
        <taxon>Spermatophyta</taxon>
        <taxon>Magnoliopsida</taxon>
        <taxon>Liliopsida</taxon>
        <taxon>Acoraceae</taxon>
        <taxon>Acorus</taxon>
    </lineage>
</organism>
<gene>
    <name evidence="2" type="ORF">QJS10_CPB15g01543</name>
</gene>
<sequence>MLLHCHNLSCKTTPLHALPCINHSKPNLNPNIITYKFHVSGHQRVLSPVQAMKDDDDGVEGRYRAKEPLARLYAAINNKSLSELLEVIRDEFSFMPLLIPIFHSFQEKKLMEIAMSISEKFNLHRDNDKARVSLMYFLLFLLTMAISFTLWKHFI</sequence>
<reference evidence="2" key="1">
    <citation type="journal article" date="2023" name="Nat. Commun.">
        <title>Diploid and tetraploid genomes of Acorus and the evolution of monocots.</title>
        <authorList>
            <person name="Ma L."/>
            <person name="Liu K.W."/>
            <person name="Li Z."/>
            <person name="Hsiao Y.Y."/>
            <person name="Qi Y."/>
            <person name="Fu T."/>
            <person name="Tang G.D."/>
            <person name="Zhang D."/>
            <person name="Sun W.H."/>
            <person name="Liu D.K."/>
            <person name="Li Y."/>
            <person name="Chen G.Z."/>
            <person name="Liu X.D."/>
            <person name="Liao X.Y."/>
            <person name="Jiang Y.T."/>
            <person name="Yu X."/>
            <person name="Hao Y."/>
            <person name="Huang J."/>
            <person name="Zhao X.W."/>
            <person name="Ke S."/>
            <person name="Chen Y.Y."/>
            <person name="Wu W.L."/>
            <person name="Hsu J.L."/>
            <person name="Lin Y.F."/>
            <person name="Huang M.D."/>
            <person name="Li C.Y."/>
            <person name="Huang L."/>
            <person name="Wang Z.W."/>
            <person name="Zhao X."/>
            <person name="Zhong W.Y."/>
            <person name="Peng D.H."/>
            <person name="Ahmad S."/>
            <person name="Lan S."/>
            <person name="Zhang J.S."/>
            <person name="Tsai W.C."/>
            <person name="Van de Peer Y."/>
            <person name="Liu Z.J."/>
        </authorList>
    </citation>
    <scope>NUCLEOTIDE SEQUENCE</scope>
    <source>
        <strain evidence="2">CP</strain>
    </source>
</reference>
<accession>A0AAV9D544</accession>
<proteinExistence type="predicted"/>
<dbReference type="Proteomes" id="UP001180020">
    <property type="component" value="Unassembled WGS sequence"/>
</dbReference>
<reference evidence="2" key="2">
    <citation type="submission" date="2023-06" db="EMBL/GenBank/DDBJ databases">
        <authorList>
            <person name="Ma L."/>
            <person name="Liu K.-W."/>
            <person name="Li Z."/>
            <person name="Hsiao Y.-Y."/>
            <person name="Qi Y."/>
            <person name="Fu T."/>
            <person name="Tang G."/>
            <person name="Zhang D."/>
            <person name="Sun W.-H."/>
            <person name="Liu D.-K."/>
            <person name="Li Y."/>
            <person name="Chen G.-Z."/>
            <person name="Liu X.-D."/>
            <person name="Liao X.-Y."/>
            <person name="Jiang Y.-T."/>
            <person name="Yu X."/>
            <person name="Hao Y."/>
            <person name="Huang J."/>
            <person name="Zhao X.-W."/>
            <person name="Ke S."/>
            <person name="Chen Y.-Y."/>
            <person name="Wu W.-L."/>
            <person name="Hsu J.-L."/>
            <person name="Lin Y.-F."/>
            <person name="Huang M.-D."/>
            <person name="Li C.-Y."/>
            <person name="Huang L."/>
            <person name="Wang Z.-W."/>
            <person name="Zhao X."/>
            <person name="Zhong W.-Y."/>
            <person name="Peng D.-H."/>
            <person name="Ahmad S."/>
            <person name="Lan S."/>
            <person name="Zhang J.-S."/>
            <person name="Tsai W.-C."/>
            <person name="Van De Peer Y."/>
            <person name="Liu Z.-J."/>
        </authorList>
    </citation>
    <scope>NUCLEOTIDE SEQUENCE</scope>
    <source>
        <strain evidence="2">CP</strain>
        <tissue evidence="2">Leaves</tissue>
    </source>
</reference>
<name>A0AAV9D544_ACOCL</name>
<dbReference type="AlphaFoldDB" id="A0AAV9D544"/>
<protein>
    <submittedName>
        <fullName evidence="2">Uncharacterized protein</fullName>
    </submittedName>
</protein>
<dbReference type="EMBL" id="JAUJYO010000015">
    <property type="protein sequence ID" value="KAK1295929.1"/>
    <property type="molecule type" value="Genomic_DNA"/>
</dbReference>
<evidence type="ECO:0000313" key="2">
    <source>
        <dbReference type="EMBL" id="KAK1295929.1"/>
    </source>
</evidence>
<keyword evidence="1" id="KW-0472">Membrane</keyword>
<evidence type="ECO:0000256" key="1">
    <source>
        <dbReference type="SAM" id="Phobius"/>
    </source>
</evidence>
<feature type="transmembrane region" description="Helical" evidence="1">
    <location>
        <begin position="134"/>
        <end position="151"/>
    </location>
</feature>
<keyword evidence="3" id="KW-1185">Reference proteome</keyword>